<comment type="caution">
    <text evidence="1">The sequence shown here is derived from an EMBL/GenBank/DDBJ whole genome shotgun (WGS) entry which is preliminary data.</text>
</comment>
<dbReference type="AlphaFoldDB" id="I4EKZ7"/>
<proteinExistence type="predicted"/>
<dbReference type="EMBL" id="CAGS01000432">
    <property type="protein sequence ID" value="CCF85359.1"/>
    <property type="molecule type" value="Genomic_DNA"/>
</dbReference>
<evidence type="ECO:0000313" key="2">
    <source>
        <dbReference type="Proteomes" id="UP000004221"/>
    </source>
</evidence>
<sequence>MEAYARFEVIRYLRDSVLVSTGEGPEFENVDFARFLVEKHSRRSNALVGKVEPYEKIGYRHIYRASVYNDVDPDHRPILHRWLKNGFDRDNACFPVLKEPTAVWVE</sequence>
<dbReference type="Proteomes" id="UP000004221">
    <property type="component" value="Unassembled WGS sequence"/>
</dbReference>
<dbReference type="RefSeq" id="WP_008480208.1">
    <property type="nucleotide sequence ID" value="NZ_CAGS01000432.1"/>
</dbReference>
<reference evidence="1 2" key="1">
    <citation type="journal article" date="2012" name="ISME J.">
        <title>Nitrification expanded: discovery, physiology and genomics of a nitrite-oxidizing bacterium from the phylum Chloroflexi.</title>
        <authorList>
            <person name="Sorokin D.Y."/>
            <person name="Lucker S."/>
            <person name="Vejmelkova D."/>
            <person name="Kostrikina N.A."/>
            <person name="Kleerebezem R."/>
            <person name="Rijpstra W.I."/>
            <person name="Damste J.S."/>
            <person name="Le Paslier D."/>
            <person name="Muyzer G."/>
            <person name="Wagner M."/>
            <person name="van Loosdrecht M.C."/>
            <person name="Daims H."/>
        </authorList>
    </citation>
    <scope>NUCLEOTIDE SEQUENCE [LARGE SCALE GENOMIC DNA]</scope>
    <source>
        <strain evidence="2">none</strain>
    </source>
</reference>
<name>I4EKZ7_9BACT</name>
<evidence type="ECO:0000313" key="1">
    <source>
        <dbReference type="EMBL" id="CCF85359.1"/>
    </source>
</evidence>
<keyword evidence="2" id="KW-1185">Reference proteome</keyword>
<accession>I4EKZ7</accession>
<organism evidence="1 2">
    <name type="scientific">Nitrolancea hollandica Lb</name>
    <dbReference type="NCBI Taxonomy" id="1129897"/>
    <lineage>
        <taxon>Bacteria</taxon>
        <taxon>Pseudomonadati</taxon>
        <taxon>Thermomicrobiota</taxon>
        <taxon>Thermomicrobia</taxon>
        <taxon>Sphaerobacterales</taxon>
        <taxon>Sphaerobacterineae</taxon>
        <taxon>Sphaerobacteraceae</taxon>
        <taxon>Nitrolancea</taxon>
    </lineage>
</organism>
<gene>
    <name evidence="1" type="ORF">NITHO_4880004</name>
</gene>
<protein>
    <submittedName>
        <fullName evidence="1">Uncharacterized protein</fullName>
    </submittedName>
</protein>